<reference evidence="3" key="2">
    <citation type="submission" date="2020-05" db="UniProtKB">
        <authorList>
            <consortium name="EnsemblMetazoa"/>
        </authorList>
    </citation>
    <scope>IDENTIFICATION</scope>
    <source>
        <strain evidence="3">wikel</strain>
    </source>
</reference>
<reference evidence="2 4" key="1">
    <citation type="submission" date="2008-03" db="EMBL/GenBank/DDBJ databases">
        <title>Annotation of Ixodes scapularis.</title>
        <authorList>
            <consortium name="Ixodes scapularis Genome Project Consortium"/>
            <person name="Caler E."/>
            <person name="Hannick L.I."/>
            <person name="Bidwell S."/>
            <person name="Joardar V."/>
            <person name="Thiagarajan M."/>
            <person name="Amedeo P."/>
            <person name="Galinsky K.J."/>
            <person name="Schobel S."/>
            <person name="Inman J."/>
            <person name="Hostetler J."/>
            <person name="Miller J."/>
            <person name="Hammond M."/>
            <person name="Megy K."/>
            <person name="Lawson D."/>
            <person name="Kodira C."/>
            <person name="Sutton G."/>
            <person name="Meyer J."/>
            <person name="Hill C.A."/>
            <person name="Birren B."/>
            <person name="Nene V."/>
            <person name="Collins F."/>
            <person name="Alarcon-Chaidez F."/>
            <person name="Wikel S."/>
            <person name="Strausberg R."/>
        </authorList>
    </citation>
    <scope>NUCLEOTIDE SEQUENCE [LARGE SCALE GENOMIC DNA]</scope>
    <source>
        <strain evidence="4">Wikel</strain>
        <strain evidence="2">Wikel colony</strain>
    </source>
</reference>
<accession>B7Q4E7</accession>
<feature type="compositionally biased region" description="Low complexity" evidence="1">
    <location>
        <begin position="18"/>
        <end position="29"/>
    </location>
</feature>
<evidence type="ECO:0000313" key="4">
    <source>
        <dbReference type="Proteomes" id="UP000001555"/>
    </source>
</evidence>
<feature type="region of interest" description="Disordered" evidence="1">
    <location>
        <begin position="1"/>
        <end position="70"/>
    </location>
</feature>
<evidence type="ECO:0000313" key="3">
    <source>
        <dbReference type="EnsemblMetazoa" id="ISCW011609-PA"/>
    </source>
</evidence>
<dbReference type="EnsemblMetazoa" id="ISCW011609-RA">
    <property type="protein sequence ID" value="ISCW011609-PA"/>
    <property type="gene ID" value="ISCW011609"/>
</dbReference>
<dbReference type="Proteomes" id="UP000001555">
    <property type="component" value="Unassembled WGS sequence"/>
</dbReference>
<gene>
    <name evidence="2" type="ORF">IscW_ISCW011609</name>
</gene>
<protein>
    <submittedName>
        <fullName evidence="2 3">Uncharacterized protein</fullName>
    </submittedName>
</protein>
<evidence type="ECO:0000256" key="1">
    <source>
        <dbReference type="SAM" id="MobiDB-lite"/>
    </source>
</evidence>
<dbReference type="HOGENOM" id="CLU_2055546_0_0_1"/>
<dbReference type="InParanoid" id="B7Q4E7"/>
<proteinExistence type="predicted"/>
<feature type="non-terminal residue" evidence="2">
    <location>
        <position position="1"/>
    </location>
</feature>
<evidence type="ECO:0000313" key="2">
    <source>
        <dbReference type="EMBL" id="EEC13718.1"/>
    </source>
</evidence>
<feature type="non-terminal residue" evidence="2">
    <location>
        <position position="120"/>
    </location>
</feature>
<sequence length="120" mass="12457">APGEEERERGGGDPAAWSSSQPTSQPSTGGKAGPRRRPCRLTNESPGSRCCRRAPRPGEMGGPGRIGGRPIEQAAAAPSRCCAACCACVRRGSRGLASGSLCGRETAAFVESFRERKRAA</sequence>
<dbReference type="EMBL" id="DS855252">
    <property type="protein sequence ID" value="EEC13718.1"/>
    <property type="molecule type" value="Genomic_DNA"/>
</dbReference>
<keyword evidence="4" id="KW-1185">Reference proteome</keyword>
<dbReference type="AlphaFoldDB" id="B7Q4E7"/>
<dbReference type="VEuPathDB" id="VectorBase:ISCI011609"/>
<dbReference type="VEuPathDB" id="VectorBase:ISCW011609"/>
<organism>
    <name type="scientific">Ixodes scapularis</name>
    <name type="common">Black-legged tick</name>
    <name type="synonym">Deer tick</name>
    <dbReference type="NCBI Taxonomy" id="6945"/>
    <lineage>
        <taxon>Eukaryota</taxon>
        <taxon>Metazoa</taxon>
        <taxon>Ecdysozoa</taxon>
        <taxon>Arthropoda</taxon>
        <taxon>Chelicerata</taxon>
        <taxon>Arachnida</taxon>
        <taxon>Acari</taxon>
        <taxon>Parasitiformes</taxon>
        <taxon>Ixodida</taxon>
        <taxon>Ixodoidea</taxon>
        <taxon>Ixodidae</taxon>
        <taxon>Ixodinae</taxon>
        <taxon>Ixodes</taxon>
    </lineage>
</organism>
<feature type="compositionally biased region" description="Basic and acidic residues" evidence="1">
    <location>
        <begin position="1"/>
        <end position="11"/>
    </location>
</feature>
<name>B7Q4E7_IXOSC</name>
<dbReference type="PaxDb" id="6945-B7Q4E7"/>
<dbReference type="EMBL" id="ABJB010579765">
    <property type="status" value="NOT_ANNOTATED_CDS"/>
    <property type="molecule type" value="Genomic_DNA"/>
</dbReference>